<feature type="compositionally biased region" description="Polar residues" evidence="1">
    <location>
        <begin position="8"/>
        <end position="21"/>
    </location>
</feature>
<sequence>MSLDMSIGGNSTMVDKTQSSPRAEKMEYINVMKLLELRQELRSRKLKTVGKKNELQDRLRVAVKLEIEHGADEDEDEDERDNVRECVSRMHLLCCVTVHVRKRRPGGL</sequence>
<dbReference type="Gene3D" id="1.10.720.30">
    <property type="entry name" value="SAP domain"/>
    <property type="match status" value="1"/>
</dbReference>
<dbReference type="SUPFAM" id="SSF68906">
    <property type="entry name" value="SAP domain"/>
    <property type="match status" value="1"/>
</dbReference>
<feature type="domain" description="SAP" evidence="2">
    <location>
        <begin position="29"/>
        <end position="63"/>
    </location>
</feature>
<keyword evidence="4" id="KW-1185">Reference proteome</keyword>
<reference evidence="3 4" key="1">
    <citation type="submission" date="2015-07" db="EMBL/GenBank/DDBJ databases">
        <title>The genome of Habropoda laboriosa.</title>
        <authorList>
            <person name="Pan H."/>
            <person name="Kapheim K."/>
        </authorList>
    </citation>
    <scope>NUCLEOTIDE SEQUENCE [LARGE SCALE GENOMIC DNA]</scope>
    <source>
        <strain evidence="3">0110345459</strain>
    </source>
</reference>
<name>A0A0L7QYA8_9HYME</name>
<dbReference type="Pfam" id="PF02037">
    <property type="entry name" value="SAP"/>
    <property type="match status" value="1"/>
</dbReference>
<dbReference type="EMBL" id="KQ414693">
    <property type="protein sequence ID" value="KOC63582.1"/>
    <property type="molecule type" value="Genomic_DNA"/>
</dbReference>
<dbReference type="InterPro" id="IPR036361">
    <property type="entry name" value="SAP_dom_sf"/>
</dbReference>
<dbReference type="PROSITE" id="PS50800">
    <property type="entry name" value="SAP"/>
    <property type="match status" value="1"/>
</dbReference>
<dbReference type="Proteomes" id="UP000053825">
    <property type="component" value="Unassembled WGS sequence"/>
</dbReference>
<dbReference type="SMART" id="SM00513">
    <property type="entry name" value="SAP"/>
    <property type="match status" value="1"/>
</dbReference>
<organism evidence="3 4">
    <name type="scientific">Habropoda laboriosa</name>
    <dbReference type="NCBI Taxonomy" id="597456"/>
    <lineage>
        <taxon>Eukaryota</taxon>
        <taxon>Metazoa</taxon>
        <taxon>Ecdysozoa</taxon>
        <taxon>Arthropoda</taxon>
        <taxon>Hexapoda</taxon>
        <taxon>Insecta</taxon>
        <taxon>Pterygota</taxon>
        <taxon>Neoptera</taxon>
        <taxon>Endopterygota</taxon>
        <taxon>Hymenoptera</taxon>
        <taxon>Apocrita</taxon>
        <taxon>Aculeata</taxon>
        <taxon>Apoidea</taxon>
        <taxon>Anthophila</taxon>
        <taxon>Apidae</taxon>
        <taxon>Habropoda</taxon>
    </lineage>
</organism>
<evidence type="ECO:0000256" key="1">
    <source>
        <dbReference type="SAM" id="MobiDB-lite"/>
    </source>
</evidence>
<evidence type="ECO:0000313" key="4">
    <source>
        <dbReference type="Proteomes" id="UP000053825"/>
    </source>
</evidence>
<feature type="region of interest" description="Disordered" evidence="1">
    <location>
        <begin position="1"/>
        <end position="21"/>
    </location>
</feature>
<proteinExistence type="predicted"/>
<evidence type="ECO:0000259" key="2">
    <source>
        <dbReference type="PROSITE" id="PS50800"/>
    </source>
</evidence>
<dbReference type="InterPro" id="IPR003034">
    <property type="entry name" value="SAP_dom"/>
</dbReference>
<accession>A0A0L7QYA8</accession>
<protein>
    <recommendedName>
        <fullName evidence="2">SAP domain-containing protein</fullName>
    </recommendedName>
</protein>
<evidence type="ECO:0000313" key="3">
    <source>
        <dbReference type="EMBL" id="KOC63582.1"/>
    </source>
</evidence>
<dbReference type="AlphaFoldDB" id="A0A0L7QYA8"/>
<gene>
    <name evidence="3" type="ORF">WH47_03084</name>
</gene>